<organism evidence="2 3">
    <name type="scientific">Ascaris lumbricoides</name>
    <name type="common">Giant roundworm</name>
    <dbReference type="NCBI Taxonomy" id="6252"/>
    <lineage>
        <taxon>Eukaryota</taxon>
        <taxon>Metazoa</taxon>
        <taxon>Ecdysozoa</taxon>
        <taxon>Nematoda</taxon>
        <taxon>Chromadorea</taxon>
        <taxon>Rhabditida</taxon>
        <taxon>Spirurina</taxon>
        <taxon>Ascaridomorpha</taxon>
        <taxon>Ascaridoidea</taxon>
        <taxon>Ascarididae</taxon>
        <taxon>Ascaris</taxon>
    </lineage>
</organism>
<accession>A0A0M3HWA6</accession>
<keyword evidence="1" id="KW-0812">Transmembrane</keyword>
<feature type="transmembrane region" description="Helical" evidence="1">
    <location>
        <begin position="7"/>
        <end position="28"/>
    </location>
</feature>
<evidence type="ECO:0000313" key="2">
    <source>
        <dbReference type="Proteomes" id="UP000036681"/>
    </source>
</evidence>
<protein>
    <submittedName>
        <fullName evidence="3">Saposin B-type domain-containing protein</fullName>
    </submittedName>
</protein>
<proteinExistence type="predicted"/>
<reference evidence="3" key="1">
    <citation type="submission" date="2017-02" db="UniProtKB">
        <authorList>
            <consortium name="WormBaseParasite"/>
        </authorList>
    </citation>
    <scope>IDENTIFICATION</scope>
</reference>
<dbReference type="WBParaSite" id="ALUE_0000738901-mRNA-1">
    <property type="protein sequence ID" value="ALUE_0000738901-mRNA-1"/>
    <property type="gene ID" value="ALUE_0000738901"/>
</dbReference>
<dbReference type="Proteomes" id="UP000036681">
    <property type="component" value="Unplaced"/>
</dbReference>
<sequence>MASANQALLLTMSLSRLVVTIFVVPFYVRASLDPAVVISSLFKTGKQACASCQLAALLVGSRNSSICSSLPNCNSQWENCEIVRNLPTLGFENYKNDRLDWIAEMALSTRQNCEREGTANLAAMGPTTDKCVQCILVYDLLKYFHDSVIGVDTEQAILQVIGEICYGGSIVGIFLQNFCKDAQLIFHAIFNGLRDSMEGLYDLVGSSLLGCPALPEFLCSCLGQKCF</sequence>
<keyword evidence="1" id="KW-1133">Transmembrane helix</keyword>
<evidence type="ECO:0000256" key="1">
    <source>
        <dbReference type="SAM" id="Phobius"/>
    </source>
</evidence>
<evidence type="ECO:0000313" key="3">
    <source>
        <dbReference type="WBParaSite" id="ALUE_0000738901-mRNA-1"/>
    </source>
</evidence>
<keyword evidence="2" id="KW-1185">Reference proteome</keyword>
<name>A0A0M3HWA6_ASCLU</name>
<keyword evidence="1" id="KW-0472">Membrane</keyword>
<dbReference type="AlphaFoldDB" id="A0A0M3HWA6"/>